<evidence type="ECO:0000313" key="7">
    <source>
        <dbReference type="EMBL" id="QQX25863.1"/>
    </source>
</evidence>
<dbReference type="GO" id="GO:0006431">
    <property type="term" value="P:methionyl-tRNA aminoacylation"/>
    <property type="evidence" value="ECO:0007669"/>
    <property type="project" value="TreeGrafter"/>
</dbReference>
<dbReference type="KEGG" id="hspo:JGZ69_02585"/>
<dbReference type="PANTHER" id="PTHR45765:SF1">
    <property type="entry name" value="METHIONINE--TRNA LIGASE, CYTOPLASMIC"/>
    <property type="match status" value="1"/>
</dbReference>
<evidence type="ECO:0000256" key="2">
    <source>
        <dbReference type="ARBA" id="ARBA00022741"/>
    </source>
</evidence>
<dbReference type="InterPro" id="IPR014729">
    <property type="entry name" value="Rossmann-like_a/b/a_fold"/>
</dbReference>
<keyword evidence="1 7" id="KW-0436">Ligase</keyword>
<protein>
    <submittedName>
        <fullName evidence="7">Class I tRNA ligase family protein</fullName>
    </submittedName>
</protein>
<evidence type="ECO:0000256" key="3">
    <source>
        <dbReference type="ARBA" id="ARBA00022840"/>
    </source>
</evidence>
<accession>A0AB37HLQ6</accession>
<dbReference type="Pfam" id="PF09334">
    <property type="entry name" value="tRNA-synt_1g"/>
    <property type="match status" value="1"/>
</dbReference>
<evidence type="ECO:0000256" key="4">
    <source>
        <dbReference type="ARBA" id="ARBA00022917"/>
    </source>
</evidence>
<dbReference type="Gene3D" id="3.40.50.620">
    <property type="entry name" value="HUPs"/>
    <property type="match status" value="1"/>
</dbReference>
<organism evidence="7 8">
    <name type="scientific">Heyndrickxia sporothermodurans</name>
    <dbReference type="NCBI Taxonomy" id="46224"/>
    <lineage>
        <taxon>Bacteria</taxon>
        <taxon>Bacillati</taxon>
        <taxon>Bacillota</taxon>
        <taxon>Bacilli</taxon>
        <taxon>Bacillales</taxon>
        <taxon>Bacillaceae</taxon>
        <taxon>Heyndrickxia</taxon>
    </lineage>
</organism>
<dbReference type="GO" id="GO:0005829">
    <property type="term" value="C:cytosol"/>
    <property type="evidence" value="ECO:0007669"/>
    <property type="project" value="TreeGrafter"/>
</dbReference>
<keyword evidence="4" id="KW-0648">Protein biosynthesis</keyword>
<dbReference type="PANTHER" id="PTHR45765">
    <property type="entry name" value="METHIONINE--TRNA LIGASE"/>
    <property type="match status" value="1"/>
</dbReference>
<dbReference type="InterPro" id="IPR015413">
    <property type="entry name" value="Methionyl/Leucyl_tRNA_Synth"/>
</dbReference>
<dbReference type="GO" id="GO:0005524">
    <property type="term" value="F:ATP binding"/>
    <property type="evidence" value="ECO:0007669"/>
    <property type="project" value="UniProtKB-KW"/>
</dbReference>
<evidence type="ECO:0000313" key="8">
    <source>
        <dbReference type="Proteomes" id="UP000595512"/>
    </source>
</evidence>
<keyword evidence="3" id="KW-0067">ATP-binding</keyword>
<proteinExistence type="predicted"/>
<keyword evidence="2" id="KW-0547">Nucleotide-binding</keyword>
<gene>
    <name evidence="7" type="ORF">JGZ69_02585</name>
</gene>
<evidence type="ECO:0000256" key="1">
    <source>
        <dbReference type="ARBA" id="ARBA00022598"/>
    </source>
</evidence>
<dbReference type="EMBL" id="CP066701">
    <property type="protein sequence ID" value="QQX25863.1"/>
    <property type="molecule type" value="Genomic_DNA"/>
</dbReference>
<dbReference type="SUPFAM" id="SSF52374">
    <property type="entry name" value="Nucleotidylyl transferase"/>
    <property type="match status" value="1"/>
</dbReference>
<feature type="domain" description="Methionyl/Leucyl tRNA synthetase" evidence="6">
    <location>
        <begin position="4"/>
        <end position="115"/>
    </location>
</feature>
<dbReference type="AlphaFoldDB" id="A0AB37HLQ6"/>
<sequence>MSIFIGGAWVYANGSLHLGHLSSLLSGDILARYYRLKGEKVLYVSGSDCNGTPITIKAKQEGVSPTQIADRYHEEFKDCFTKLGFTYDVYTRTDTAHHHQIVQEIFLKLLKKGLI</sequence>
<dbReference type="InterPro" id="IPR023458">
    <property type="entry name" value="Met-tRNA_ligase_1"/>
</dbReference>
<dbReference type="Proteomes" id="UP000595512">
    <property type="component" value="Chromosome"/>
</dbReference>
<evidence type="ECO:0000259" key="6">
    <source>
        <dbReference type="Pfam" id="PF09334"/>
    </source>
</evidence>
<keyword evidence="5" id="KW-0030">Aminoacyl-tRNA synthetase</keyword>
<reference evidence="7 8" key="1">
    <citation type="submission" date="2020-12" db="EMBL/GenBank/DDBJ databases">
        <title>Taxonomic evaluation of the Bacillus sporothermodurans group of bacteria based on whole genome sequences.</title>
        <authorList>
            <person name="Fiedler G."/>
            <person name="Herbstmann A.-D."/>
            <person name="Doll E."/>
            <person name="Wenning M."/>
            <person name="Brinks E."/>
            <person name="Kabisch J."/>
            <person name="Breitenwieser F."/>
            <person name="Lappann M."/>
            <person name="Boehnlein C."/>
            <person name="Franz C."/>
        </authorList>
    </citation>
    <scope>NUCLEOTIDE SEQUENCE [LARGE SCALE GENOMIC DNA]</scope>
    <source>
        <strain evidence="7 8">DSM 10599</strain>
    </source>
</reference>
<dbReference type="GO" id="GO:0004825">
    <property type="term" value="F:methionine-tRNA ligase activity"/>
    <property type="evidence" value="ECO:0007669"/>
    <property type="project" value="InterPro"/>
</dbReference>
<evidence type="ECO:0000256" key="5">
    <source>
        <dbReference type="ARBA" id="ARBA00023146"/>
    </source>
</evidence>
<name>A0AB37HLQ6_9BACI</name>